<dbReference type="EnsemblPlants" id="MELO3C031882.2.1">
    <property type="protein sequence ID" value="MELO3C031882.2.1"/>
    <property type="gene ID" value="MELO3C031882.2"/>
</dbReference>
<dbReference type="Gramene" id="MELO3C031882.2.1">
    <property type="protein sequence ID" value="MELO3C031882.2.1"/>
    <property type="gene ID" value="MELO3C031882.2"/>
</dbReference>
<protein>
    <submittedName>
        <fullName evidence="1">Uncharacterized protein</fullName>
    </submittedName>
</protein>
<sequence length="61" mass="7359">IGLRFRSRHPIQFEEDKALRLSRLYLDDRSNINESELDKDYPTLNFESDKDATKMLLFLFH</sequence>
<proteinExistence type="predicted"/>
<accession>A0A9I9ECH5</accession>
<reference evidence="1" key="1">
    <citation type="submission" date="2023-03" db="UniProtKB">
        <authorList>
            <consortium name="EnsemblPlants"/>
        </authorList>
    </citation>
    <scope>IDENTIFICATION</scope>
</reference>
<organism evidence="1">
    <name type="scientific">Cucumis melo</name>
    <name type="common">Muskmelon</name>
    <dbReference type="NCBI Taxonomy" id="3656"/>
    <lineage>
        <taxon>Eukaryota</taxon>
        <taxon>Viridiplantae</taxon>
        <taxon>Streptophyta</taxon>
        <taxon>Embryophyta</taxon>
        <taxon>Tracheophyta</taxon>
        <taxon>Spermatophyta</taxon>
        <taxon>Magnoliopsida</taxon>
        <taxon>eudicotyledons</taxon>
        <taxon>Gunneridae</taxon>
        <taxon>Pentapetalae</taxon>
        <taxon>rosids</taxon>
        <taxon>fabids</taxon>
        <taxon>Cucurbitales</taxon>
        <taxon>Cucurbitaceae</taxon>
        <taxon>Benincaseae</taxon>
        <taxon>Cucumis</taxon>
    </lineage>
</organism>
<evidence type="ECO:0000313" key="1">
    <source>
        <dbReference type="EnsemblPlants" id="MELO3C031882.2.1"/>
    </source>
</evidence>
<dbReference type="AlphaFoldDB" id="A0A9I9ECH5"/>
<name>A0A9I9ECH5_CUCME</name>